<dbReference type="NCBIfam" id="TIGR01110">
    <property type="entry name" value="mdcA"/>
    <property type="match status" value="1"/>
</dbReference>
<dbReference type="SUPFAM" id="SSF100950">
    <property type="entry name" value="NagB/RpiA/CoA transferase-like"/>
    <property type="match status" value="2"/>
</dbReference>
<comment type="caution">
    <text evidence="1">The sequence shown here is derived from an EMBL/GenBank/DDBJ whole genome shotgun (WGS) entry which is preliminary data.</text>
</comment>
<dbReference type="PANTHER" id="PTHR43293:SF2">
    <property type="entry name" value="MALONATE DECARBOXYLASE ALPHA SUBUNIT"/>
    <property type="match status" value="1"/>
</dbReference>
<evidence type="ECO:0000313" key="1">
    <source>
        <dbReference type="EMBL" id="RJF92362.1"/>
    </source>
</evidence>
<proteinExistence type="predicted"/>
<dbReference type="PANTHER" id="PTHR43293">
    <property type="entry name" value="ACETATE COA-TRANSFERASE YDIF"/>
    <property type="match status" value="1"/>
</dbReference>
<accession>A0A3A3FLF0</accession>
<dbReference type="Pfam" id="PF16957">
    <property type="entry name" value="Mal_decarbox_Al"/>
    <property type="match status" value="1"/>
</dbReference>
<evidence type="ECO:0000313" key="2">
    <source>
        <dbReference type="Proteomes" id="UP000265955"/>
    </source>
</evidence>
<gene>
    <name evidence="1" type="primary">mdcA</name>
    <name evidence="1" type="ORF">D3871_27455</name>
</gene>
<protein>
    <submittedName>
        <fullName evidence="1">Malonate decarboxylase subunit alpha</fullName>
    </submittedName>
</protein>
<dbReference type="RefSeq" id="WP_119772247.1">
    <property type="nucleotide sequence ID" value="NZ_QYUO01000003.1"/>
</dbReference>
<dbReference type="AlphaFoldDB" id="A0A3A3FLF0"/>
<dbReference type="OrthoDB" id="5481335at2"/>
<dbReference type="Gene3D" id="3.40.1080.10">
    <property type="entry name" value="Glutaconate Coenzyme A-transferase"/>
    <property type="match status" value="1"/>
</dbReference>
<name>A0A3A3FLF0_9BURK</name>
<dbReference type="EMBL" id="QYUO01000003">
    <property type="protein sequence ID" value="RJF92362.1"/>
    <property type="molecule type" value="Genomic_DNA"/>
</dbReference>
<sequence>MAAPARIWNQQQLSREARLVRAAKVLGKDLSGKAVPADRIADLLHTVIETGDRVCLEGNNQKQADFLAKALAALDPARVNRLHMLQSVVALPEHLDVFDKGIASRLDFSFSGPQAGRMAKLVASGQIQIGAIHTYLELFGRYFIDLTPRVSLITAEAADRQGNLYTGPNTEDTPAIVEATAFKSGIVIAQVNQILDALPRVDIPADWVDFTVQAPTPNYIEPLFTRDPAQISEIQVLMAMMAIKGIYAEYEVDRLNHGIGFDTAAIELILPTYAESLGLCGKIARHWALNPHPALIPAIEAGFVESVHSFGSELGMENYIRSRPDVFFVGPDGSMRSNRAFCQAAGHYACDMFIGSTLQIDLQGNSSTATAGRISGFGGAPNMGSDARGRRHASNAWLKAGRQARDGKNLIPRGQKLVVQMVETFREHMQPAFVEKLDAWRLAEQAGMAIPPVMIYGDDVTHILTEEGIANLLLCRTDEEREQAIRGVAGYTPIGLGRDKRMVENLRDRGIVQRAEDLGIDKRMATRDLLAAKSMKDLVRASGGLYDPPRRFRNW</sequence>
<dbReference type="Proteomes" id="UP000265955">
    <property type="component" value="Unassembled WGS sequence"/>
</dbReference>
<dbReference type="InterPro" id="IPR005777">
    <property type="entry name" value="MadA"/>
</dbReference>
<keyword evidence="2" id="KW-1185">Reference proteome</keyword>
<dbReference type="GO" id="GO:0016740">
    <property type="term" value="F:transferase activity"/>
    <property type="evidence" value="ECO:0007669"/>
    <property type="project" value="InterPro"/>
</dbReference>
<reference evidence="2" key="1">
    <citation type="submission" date="2018-09" db="EMBL/GenBank/DDBJ databases">
        <authorList>
            <person name="Zhu H."/>
        </authorList>
    </citation>
    <scope>NUCLEOTIDE SEQUENCE [LARGE SCALE GENOMIC DNA]</scope>
    <source>
        <strain evidence="2">K1R23-30</strain>
    </source>
</reference>
<dbReference type="InterPro" id="IPR037171">
    <property type="entry name" value="NagB/RpiA_transferase-like"/>
</dbReference>
<organism evidence="1 2">
    <name type="scientific">Noviherbaspirillum saxi</name>
    <dbReference type="NCBI Taxonomy" id="2320863"/>
    <lineage>
        <taxon>Bacteria</taxon>
        <taxon>Pseudomonadati</taxon>
        <taxon>Pseudomonadota</taxon>
        <taxon>Betaproteobacteria</taxon>
        <taxon>Burkholderiales</taxon>
        <taxon>Oxalobacteraceae</taxon>
        <taxon>Noviherbaspirillum</taxon>
    </lineage>
</organism>